<dbReference type="InterPro" id="IPR037066">
    <property type="entry name" value="Plug_dom_sf"/>
</dbReference>
<dbReference type="PANTHER" id="PTHR30069">
    <property type="entry name" value="TONB-DEPENDENT OUTER MEMBRANE RECEPTOR"/>
    <property type="match status" value="1"/>
</dbReference>
<feature type="compositionally biased region" description="Polar residues" evidence="10">
    <location>
        <begin position="316"/>
        <end position="332"/>
    </location>
</feature>
<comment type="subcellular location">
    <subcellularLocation>
        <location evidence="1 8">Cell outer membrane</location>
        <topology evidence="1 8">Multi-pass membrane protein</topology>
    </subcellularLocation>
</comment>
<feature type="domain" description="TonB-dependent receptor-like beta-barrel" evidence="11">
    <location>
        <begin position="230"/>
        <end position="662"/>
    </location>
</feature>
<keyword evidence="6 8" id="KW-0472">Membrane</keyword>
<accession>A0A7I9VMT3</accession>
<dbReference type="GO" id="GO:0015344">
    <property type="term" value="F:siderophore uptake transmembrane transporter activity"/>
    <property type="evidence" value="ECO:0007669"/>
    <property type="project" value="TreeGrafter"/>
</dbReference>
<evidence type="ECO:0000256" key="3">
    <source>
        <dbReference type="ARBA" id="ARBA00022452"/>
    </source>
</evidence>
<reference evidence="14" key="1">
    <citation type="journal article" date="2020" name="Appl. Environ. Microbiol.">
        <title>Diazotrophic Anaeromyxobacter Isolates from Soils.</title>
        <authorList>
            <person name="Masuda Y."/>
            <person name="Yamanaka H."/>
            <person name="Xu Z.X."/>
            <person name="Shiratori Y."/>
            <person name="Aono T."/>
            <person name="Amachi S."/>
            <person name="Senoo K."/>
            <person name="Itoh H."/>
        </authorList>
    </citation>
    <scope>NUCLEOTIDE SEQUENCE [LARGE SCALE GENOMIC DNA]</scope>
    <source>
        <strain evidence="14">R267</strain>
    </source>
</reference>
<dbReference type="Proteomes" id="UP000503640">
    <property type="component" value="Unassembled WGS sequence"/>
</dbReference>
<evidence type="ECO:0000259" key="12">
    <source>
        <dbReference type="Pfam" id="PF07715"/>
    </source>
</evidence>
<keyword evidence="4 8" id="KW-0812">Transmembrane</keyword>
<comment type="caution">
    <text evidence="13">The sequence shown here is derived from an EMBL/GenBank/DDBJ whole genome shotgun (WGS) entry which is preliminary data.</text>
</comment>
<keyword evidence="2 8" id="KW-0813">Transport</keyword>
<dbReference type="InterPro" id="IPR036942">
    <property type="entry name" value="Beta-barrel_TonB_sf"/>
</dbReference>
<evidence type="ECO:0000256" key="6">
    <source>
        <dbReference type="ARBA" id="ARBA00023136"/>
    </source>
</evidence>
<dbReference type="InterPro" id="IPR039426">
    <property type="entry name" value="TonB-dep_rcpt-like"/>
</dbReference>
<dbReference type="AlphaFoldDB" id="A0A7I9VMT3"/>
<name>A0A7I9VMT3_9BACT</name>
<comment type="similarity">
    <text evidence="8 9">Belongs to the TonB-dependent receptor family.</text>
</comment>
<keyword evidence="3 8" id="KW-1134">Transmembrane beta strand</keyword>
<evidence type="ECO:0000256" key="1">
    <source>
        <dbReference type="ARBA" id="ARBA00004571"/>
    </source>
</evidence>
<dbReference type="InterPro" id="IPR012910">
    <property type="entry name" value="Plug_dom"/>
</dbReference>
<dbReference type="Gene3D" id="2.170.130.10">
    <property type="entry name" value="TonB-dependent receptor, plug domain"/>
    <property type="match status" value="1"/>
</dbReference>
<dbReference type="CDD" id="cd01347">
    <property type="entry name" value="ligand_gated_channel"/>
    <property type="match status" value="1"/>
</dbReference>
<feature type="region of interest" description="Disordered" evidence="10">
    <location>
        <begin position="311"/>
        <end position="332"/>
    </location>
</feature>
<keyword evidence="13" id="KW-0675">Receptor</keyword>
<dbReference type="Gene3D" id="2.40.170.20">
    <property type="entry name" value="TonB-dependent receptor, beta-barrel domain"/>
    <property type="match status" value="1"/>
</dbReference>
<dbReference type="EMBL" id="BJTG01000005">
    <property type="protein sequence ID" value="GEJ57715.1"/>
    <property type="molecule type" value="Genomic_DNA"/>
</dbReference>
<evidence type="ECO:0000256" key="2">
    <source>
        <dbReference type="ARBA" id="ARBA00022448"/>
    </source>
</evidence>
<evidence type="ECO:0000259" key="11">
    <source>
        <dbReference type="Pfam" id="PF00593"/>
    </source>
</evidence>
<dbReference type="PROSITE" id="PS52016">
    <property type="entry name" value="TONB_DEPENDENT_REC_3"/>
    <property type="match status" value="1"/>
</dbReference>
<protein>
    <submittedName>
        <fullName evidence="13">TonB-dependent receptor</fullName>
    </submittedName>
</protein>
<evidence type="ECO:0000256" key="7">
    <source>
        <dbReference type="ARBA" id="ARBA00023237"/>
    </source>
</evidence>
<keyword evidence="7 8" id="KW-0998">Cell outer membrane</keyword>
<evidence type="ECO:0000256" key="10">
    <source>
        <dbReference type="SAM" id="MobiDB-lite"/>
    </source>
</evidence>
<dbReference type="GO" id="GO:0009279">
    <property type="term" value="C:cell outer membrane"/>
    <property type="evidence" value="ECO:0007669"/>
    <property type="project" value="UniProtKB-SubCell"/>
</dbReference>
<evidence type="ECO:0000256" key="8">
    <source>
        <dbReference type="PROSITE-ProRule" id="PRU01360"/>
    </source>
</evidence>
<organism evidence="13 14">
    <name type="scientific">Anaeromyxobacter diazotrophicus</name>
    <dbReference type="NCBI Taxonomy" id="2590199"/>
    <lineage>
        <taxon>Bacteria</taxon>
        <taxon>Pseudomonadati</taxon>
        <taxon>Myxococcota</taxon>
        <taxon>Myxococcia</taxon>
        <taxon>Myxococcales</taxon>
        <taxon>Cystobacterineae</taxon>
        <taxon>Anaeromyxobacteraceae</taxon>
        <taxon>Anaeromyxobacter</taxon>
    </lineage>
</organism>
<feature type="domain" description="TonB-dependent receptor plug" evidence="12">
    <location>
        <begin position="55"/>
        <end position="166"/>
    </location>
</feature>
<keyword evidence="5 9" id="KW-0798">TonB box</keyword>
<dbReference type="Pfam" id="PF00593">
    <property type="entry name" value="TonB_dep_Rec_b-barrel"/>
    <property type="match status" value="1"/>
</dbReference>
<dbReference type="Pfam" id="PF07715">
    <property type="entry name" value="Plug"/>
    <property type="match status" value="1"/>
</dbReference>
<evidence type="ECO:0000256" key="5">
    <source>
        <dbReference type="ARBA" id="ARBA00023077"/>
    </source>
</evidence>
<evidence type="ECO:0000256" key="4">
    <source>
        <dbReference type="ARBA" id="ARBA00022692"/>
    </source>
</evidence>
<keyword evidence="14" id="KW-1185">Reference proteome</keyword>
<dbReference type="GO" id="GO:0044718">
    <property type="term" value="P:siderophore transmembrane transport"/>
    <property type="evidence" value="ECO:0007669"/>
    <property type="project" value="TreeGrafter"/>
</dbReference>
<feature type="region of interest" description="Disordered" evidence="10">
    <location>
        <begin position="7"/>
        <end position="38"/>
    </location>
</feature>
<evidence type="ECO:0000313" key="13">
    <source>
        <dbReference type="EMBL" id="GEJ57715.1"/>
    </source>
</evidence>
<sequence>MSLLAQAAVPRMALADTAPPPADRAERGAAPPERPPEPIYETVVSGLRLPRPQPDTPPVTTVIAREEIAQSPATTADELVRAVPSVAVFRRSASLVADPSSQTLNLRGVAPTGVSRALVLQDGVPLNDPFGGWISWRALPLLGIGRVEIVPSGASALYGNLALGGVAQVFSRPIGGTGVETQLAGGSFRTGEASLRLTGASSAAGGELLADVLTSDGYSPIAPAQRGPIDGPAPSTDYNVSARVEARAGPSLSLRGFGRFFHETLEAGTLFTSAAARAATYGVGARLELGGSGTLDAVIFAGNRRFEQQRARVSPDRSSASPAFTQHVPSDNQGASVTWTLPRHQLGVEHVLLFGIDAQRVAGTSTEDQASSNPTAASIASRSAGGEQQFAGVFAQDAVRVGRVEASAAVRLDGYRDLSGATTTRHVGGAVERVPHPDRSNLQVSPRLGVLVHVTDVLALRGSVYRAFRAPTLDELYRPFQVGTILTDGNAALEPETLWGGEAGAEAIAGGLTARATGFWNQLQHPINNVTLATPAPDGATRQRQNLGEARIRGVELEVGWRPTRRWKALAAYTFVDPVTTSAPGHPELVGKQFPQDPRHRASFALTFDARELATLTGEVRAVAAQYEDDRNTLPMGAYAVVNLAAARELARGVALFATAANVFDASYLVGRAGVDTVGQPRTLLVGMRFASGGE</sequence>
<evidence type="ECO:0000313" key="14">
    <source>
        <dbReference type="Proteomes" id="UP000503640"/>
    </source>
</evidence>
<dbReference type="SUPFAM" id="SSF56935">
    <property type="entry name" value="Porins"/>
    <property type="match status" value="1"/>
</dbReference>
<gene>
    <name evidence="13" type="ORF">AMYX_24560</name>
</gene>
<dbReference type="PANTHER" id="PTHR30069:SF37">
    <property type="entry name" value="FERRIC VIBRIOBACTIN RECEPTOR VIUA"/>
    <property type="match status" value="1"/>
</dbReference>
<evidence type="ECO:0000256" key="9">
    <source>
        <dbReference type="RuleBase" id="RU003357"/>
    </source>
</evidence>
<dbReference type="InterPro" id="IPR000531">
    <property type="entry name" value="Beta-barrel_TonB"/>
</dbReference>
<proteinExistence type="inferred from homology"/>